<dbReference type="Proteomes" id="UP000223370">
    <property type="component" value="Unassembled WGS sequence"/>
</dbReference>
<keyword evidence="2" id="KW-1185">Reference proteome</keyword>
<dbReference type="PROSITE" id="PS01229">
    <property type="entry name" value="COF_2"/>
    <property type="match status" value="1"/>
</dbReference>
<evidence type="ECO:0000313" key="2">
    <source>
        <dbReference type="Proteomes" id="UP000223370"/>
    </source>
</evidence>
<name>A0A1Z5J4N1_9LACO</name>
<dbReference type="Pfam" id="PF08282">
    <property type="entry name" value="Hydrolase_3"/>
    <property type="match status" value="1"/>
</dbReference>
<sequence length="257" mass="29260">MMYDAIVFFDLDGTLFDDQKNVLPSSIDAIKQMSKNNILSVISTGRNIFEVQYVLDETGLDTIVSANGSYVQYQGKKLHQEVIPEKVLDEFTDYANQQGDPVGYFNNRGFRLSQENDATKENFKLLRLDAKVDPDFYHHEKINFMNVFNEDKEEQYQERFKGVLSLVRNNPRALDTMNAGVSKRTGIQILLEAAHLENVHTYAFGDQLNDLQMFDMVDTPIAMANGHKLAKEKAAYVTTSNMDDGIVNGLKHFNLIK</sequence>
<dbReference type="SFLD" id="SFLDG01140">
    <property type="entry name" value="C2.B:_Phosphomannomutase_and_P"/>
    <property type="match status" value="1"/>
</dbReference>
<dbReference type="InterPro" id="IPR006379">
    <property type="entry name" value="HAD-SF_hydro_IIB"/>
</dbReference>
<dbReference type="InterPro" id="IPR000150">
    <property type="entry name" value="Cof"/>
</dbReference>
<dbReference type="SUPFAM" id="SSF56784">
    <property type="entry name" value="HAD-like"/>
    <property type="match status" value="1"/>
</dbReference>
<dbReference type="NCBIfam" id="TIGR00099">
    <property type="entry name" value="Cof-subfamily"/>
    <property type="match status" value="1"/>
</dbReference>
<dbReference type="NCBIfam" id="TIGR01484">
    <property type="entry name" value="HAD-SF-IIB"/>
    <property type="match status" value="1"/>
</dbReference>
<dbReference type="GO" id="GO:0016791">
    <property type="term" value="F:phosphatase activity"/>
    <property type="evidence" value="ECO:0007669"/>
    <property type="project" value="TreeGrafter"/>
</dbReference>
<dbReference type="Gene3D" id="3.40.50.1000">
    <property type="entry name" value="HAD superfamily/HAD-like"/>
    <property type="match status" value="1"/>
</dbReference>
<comment type="caution">
    <text evidence="1">The sequence shown here is derived from an EMBL/GenBank/DDBJ whole genome shotgun (WGS) entry which is preliminary data.</text>
</comment>
<accession>A0A1Z5J4N1</accession>
<organism evidence="1 2">
    <name type="scientific">Secundilactobacillus silagincola</name>
    <dbReference type="NCBI Taxonomy" id="1714681"/>
    <lineage>
        <taxon>Bacteria</taxon>
        <taxon>Bacillati</taxon>
        <taxon>Bacillota</taxon>
        <taxon>Bacilli</taxon>
        <taxon>Lactobacillales</taxon>
        <taxon>Lactobacillaceae</taxon>
        <taxon>Secundilactobacillus</taxon>
    </lineage>
</organism>
<evidence type="ECO:0000313" key="1">
    <source>
        <dbReference type="EMBL" id="GAX09040.1"/>
    </source>
</evidence>
<dbReference type="GO" id="GO:0000287">
    <property type="term" value="F:magnesium ion binding"/>
    <property type="evidence" value="ECO:0007669"/>
    <property type="project" value="TreeGrafter"/>
</dbReference>
<dbReference type="PANTHER" id="PTHR10000:SF25">
    <property type="entry name" value="PHOSPHATASE YKRA-RELATED"/>
    <property type="match status" value="1"/>
</dbReference>
<dbReference type="AlphaFoldDB" id="A0A1Z5J4N1"/>
<dbReference type="EMBL" id="BCMJ01000013">
    <property type="protein sequence ID" value="GAX09040.1"/>
    <property type="molecule type" value="Genomic_DNA"/>
</dbReference>
<gene>
    <name evidence="1" type="ORF">IWT5_02222</name>
</gene>
<proteinExistence type="predicted"/>
<dbReference type="SFLD" id="SFLDS00003">
    <property type="entry name" value="Haloacid_Dehalogenase"/>
    <property type="match status" value="1"/>
</dbReference>
<keyword evidence="1" id="KW-0378">Hydrolase</keyword>
<dbReference type="PANTHER" id="PTHR10000">
    <property type="entry name" value="PHOSPHOSERINE PHOSPHATASE"/>
    <property type="match status" value="1"/>
</dbReference>
<dbReference type="Gene3D" id="3.30.1240.10">
    <property type="match status" value="1"/>
</dbReference>
<dbReference type="InterPro" id="IPR036412">
    <property type="entry name" value="HAD-like_sf"/>
</dbReference>
<reference evidence="1 2" key="1">
    <citation type="submission" date="2015-11" db="EMBL/GenBank/DDBJ databases">
        <title>Draft genome sequences of new species of the genus Lactobacillus isolated from orchardgrass silage.</title>
        <authorList>
            <person name="Tohno M."/>
            <person name="Tanizawa Y."/>
            <person name="Arita M."/>
        </authorList>
    </citation>
    <scope>NUCLEOTIDE SEQUENCE [LARGE SCALE GENOMIC DNA]</scope>
    <source>
        <strain evidence="1 2">IWT5</strain>
    </source>
</reference>
<dbReference type="GO" id="GO:0005829">
    <property type="term" value="C:cytosol"/>
    <property type="evidence" value="ECO:0007669"/>
    <property type="project" value="TreeGrafter"/>
</dbReference>
<dbReference type="InterPro" id="IPR023214">
    <property type="entry name" value="HAD_sf"/>
</dbReference>
<protein>
    <submittedName>
        <fullName evidence="1">HAD family hydrolase</fullName>
    </submittedName>
</protein>